<name>A0AAD0RH66_PSEO7</name>
<dbReference type="KEGG" id="ppis:B1L02_08320"/>
<dbReference type="RefSeq" id="WP_088530655.1">
    <property type="nucleotide sequence ID" value="NZ_CP021646.1"/>
</dbReference>
<reference evidence="1 2" key="1">
    <citation type="submission" date="2018-08" db="EMBL/GenBank/DDBJ databases">
        <title>Whole Genome Sequences of Two Pseudoalteromonas piscicida Strains, DE1-A and DE2-A, which Exhibit Strong Antibacterial Activity against Vibrio vulnificus.</title>
        <authorList>
            <person name="Richards G.P."/>
            <person name="Needleman D.S."/>
            <person name="Watson M.A."/>
            <person name="Polson S.W."/>
        </authorList>
    </citation>
    <scope>NUCLEOTIDE SEQUENCE [LARGE SCALE GENOMIC DNA]</scope>
    <source>
        <strain evidence="1 2">DE2-A</strain>
    </source>
</reference>
<evidence type="ECO:0000313" key="2">
    <source>
        <dbReference type="Proteomes" id="UP000258102"/>
    </source>
</evidence>
<evidence type="ECO:0000313" key="1">
    <source>
        <dbReference type="EMBL" id="AXR02266.1"/>
    </source>
</evidence>
<sequence>MNTYILNKNKQPYSIGGNYELHNEGACKHLPDIENREYIGRYDSDFQALLIAKVKYPNRNIDGCIHCCNSIHVE</sequence>
<gene>
    <name evidence="1" type="ORF">D0511_09450</name>
</gene>
<proteinExistence type="predicted"/>
<dbReference type="EMBL" id="CP031761">
    <property type="protein sequence ID" value="AXR02266.1"/>
    <property type="molecule type" value="Genomic_DNA"/>
</dbReference>
<protein>
    <submittedName>
        <fullName evidence="1">Uncharacterized protein</fullName>
    </submittedName>
</protein>
<accession>A0AAD0RH66</accession>
<organism evidence="1 2">
    <name type="scientific">Pseudoalteromonas piscicida</name>
    <dbReference type="NCBI Taxonomy" id="43662"/>
    <lineage>
        <taxon>Bacteria</taxon>
        <taxon>Pseudomonadati</taxon>
        <taxon>Pseudomonadota</taxon>
        <taxon>Gammaproteobacteria</taxon>
        <taxon>Alteromonadales</taxon>
        <taxon>Pseudoalteromonadaceae</taxon>
        <taxon>Pseudoalteromonas</taxon>
    </lineage>
</organism>
<dbReference type="AlphaFoldDB" id="A0AAD0RH66"/>
<dbReference type="Proteomes" id="UP000258102">
    <property type="component" value="Chromosome 1"/>
</dbReference>